<dbReference type="PROSITE" id="PS51007">
    <property type="entry name" value="CYTC"/>
    <property type="match status" value="1"/>
</dbReference>
<comment type="caution">
    <text evidence="9">The sequence shown here is derived from an EMBL/GenBank/DDBJ whole genome shotgun (WGS) entry which is preliminary data.</text>
</comment>
<organism evidence="9 10">
    <name type="scientific">Aquabacterium commune</name>
    <dbReference type="NCBI Taxonomy" id="70586"/>
    <lineage>
        <taxon>Bacteria</taxon>
        <taxon>Pseudomonadati</taxon>
        <taxon>Pseudomonadota</taxon>
        <taxon>Betaproteobacteria</taxon>
        <taxon>Burkholderiales</taxon>
        <taxon>Aquabacterium</taxon>
    </lineage>
</organism>
<dbReference type="Pfam" id="PF00034">
    <property type="entry name" value="Cytochrom_C"/>
    <property type="match status" value="1"/>
</dbReference>
<keyword evidence="4" id="KW-0249">Electron transport</keyword>
<dbReference type="AlphaFoldDB" id="A0A4R6R6V2"/>
<keyword evidence="5 6" id="KW-0408">Iron</keyword>
<evidence type="ECO:0000256" key="1">
    <source>
        <dbReference type="ARBA" id="ARBA00022448"/>
    </source>
</evidence>
<dbReference type="SUPFAM" id="SSF46626">
    <property type="entry name" value="Cytochrome c"/>
    <property type="match status" value="1"/>
</dbReference>
<feature type="domain" description="Cytochrome c" evidence="8">
    <location>
        <begin position="42"/>
        <end position="139"/>
    </location>
</feature>
<keyword evidence="3 6" id="KW-0479">Metal-binding</keyword>
<sequence>MQRHPSSFAHRATPPSIGRALACLTLTCLTWLGTAHAAPPKGDASRGQTLYGQQCMACHAADISLAGPLHRGVVGRPSASVPDYPYSPALQRLKLTWTERTLDTWLRDPNRMAPGNRMGFAVSSAQDRLDLIAYLKTLQPQAATGSSKP</sequence>
<protein>
    <submittedName>
        <fullName evidence="9">Cytochrome c</fullName>
    </submittedName>
</protein>
<dbReference type="Gene3D" id="1.10.760.10">
    <property type="entry name" value="Cytochrome c-like domain"/>
    <property type="match status" value="1"/>
</dbReference>
<dbReference type="PRINTS" id="PR00604">
    <property type="entry name" value="CYTCHRMECIAB"/>
</dbReference>
<dbReference type="GO" id="GO:0009055">
    <property type="term" value="F:electron transfer activity"/>
    <property type="evidence" value="ECO:0007669"/>
    <property type="project" value="InterPro"/>
</dbReference>
<gene>
    <name evidence="9" type="ORF">EV672_107122</name>
</gene>
<keyword evidence="1" id="KW-0813">Transport</keyword>
<dbReference type="EMBL" id="SNXW01000007">
    <property type="protein sequence ID" value="TDP81691.1"/>
    <property type="molecule type" value="Genomic_DNA"/>
</dbReference>
<dbReference type="PANTHER" id="PTHR11961">
    <property type="entry name" value="CYTOCHROME C"/>
    <property type="match status" value="1"/>
</dbReference>
<reference evidence="9 10" key="1">
    <citation type="submission" date="2019-03" db="EMBL/GenBank/DDBJ databases">
        <title>Genomic Encyclopedia of Type Strains, Phase IV (KMG-IV): sequencing the most valuable type-strain genomes for metagenomic binning, comparative biology and taxonomic classification.</title>
        <authorList>
            <person name="Goeker M."/>
        </authorList>
    </citation>
    <scope>NUCLEOTIDE SEQUENCE [LARGE SCALE GENOMIC DNA]</scope>
    <source>
        <strain evidence="9 10">DSM 11901</strain>
    </source>
</reference>
<evidence type="ECO:0000256" key="5">
    <source>
        <dbReference type="ARBA" id="ARBA00023004"/>
    </source>
</evidence>
<keyword evidence="10" id="KW-1185">Reference proteome</keyword>
<evidence type="ECO:0000313" key="10">
    <source>
        <dbReference type="Proteomes" id="UP000294593"/>
    </source>
</evidence>
<keyword evidence="2 6" id="KW-0349">Heme</keyword>
<evidence type="ECO:0000256" key="7">
    <source>
        <dbReference type="SAM" id="SignalP"/>
    </source>
</evidence>
<evidence type="ECO:0000256" key="2">
    <source>
        <dbReference type="ARBA" id="ARBA00022617"/>
    </source>
</evidence>
<dbReference type="OrthoDB" id="9805828at2"/>
<dbReference type="GO" id="GO:0020037">
    <property type="term" value="F:heme binding"/>
    <property type="evidence" value="ECO:0007669"/>
    <property type="project" value="InterPro"/>
</dbReference>
<name>A0A4R6R6V2_9BURK</name>
<feature type="chain" id="PRO_5020497311" evidence="7">
    <location>
        <begin position="38"/>
        <end position="149"/>
    </location>
</feature>
<dbReference type="InterPro" id="IPR002327">
    <property type="entry name" value="Cyt_c_1A/1B"/>
</dbReference>
<dbReference type="InterPro" id="IPR036909">
    <property type="entry name" value="Cyt_c-like_dom_sf"/>
</dbReference>
<feature type="signal peptide" evidence="7">
    <location>
        <begin position="1"/>
        <end position="37"/>
    </location>
</feature>
<evidence type="ECO:0000313" key="9">
    <source>
        <dbReference type="EMBL" id="TDP81691.1"/>
    </source>
</evidence>
<evidence type="ECO:0000256" key="3">
    <source>
        <dbReference type="ARBA" id="ARBA00022723"/>
    </source>
</evidence>
<evidence type="ECO:0000256" key="6">
    <source>
        <dbReference type="PROSITE-ProRule" id="PRU00433"/>
    </source>
</evidence>
<proteinExistence type="predicted"/>
<accession>A0A4R6R6V2</accession>
<dbReference type="InterPro" id="IPR009056">
    <property type="entry name" value="Cyt_c-like_dom"/>
</dbReference>
<dbReference type="RefSeq" id="WP_133609849.1">
    <property type="nucleotide sequence ID" value="NZ_SNXW01000007.1"/>
</dbReference>
<dbReference type="Proteomes" id="UP000294593">
    <property type="component" value="Unassembled WGS sequence"/>
</dbReference>
<keyword evidence="7" id="KW-0732">Signal</keyword>
<evidence type="ECO:0000256" key="4">
    <source>
        <dbReference type="ARBA" id="ARBA00022982"/>
    </source>
</evidence>
<dbReference type="GO" id="GO:0046872">
    <property type="term" value="F:metal ion binding"/>
    <property type="evidence" value="ECO:0007669"/>
    <property type="project" value="UniProtKB-KW"/>
</dbReference>
<evidence type="ECO:0000259" key="8">
    <source>
        <dbReference type="PROSITE" id="PS51007"/>
    </source>
</evidence>